<keyword evidence="3" id="KW-1185">Reference proteome</keyword>
<name>A0A5C6FID7_9BACT</name>
<proteinExistence type="predicted"/>
<dbReference type="Proteomes" id="UP000318288">
    <property type="component" value="Unassembled WGS sequence"/>
</dbReference>
<dbReference type="EMBL" id="SJPW01000001">
    <property type="protein sequence ID" value="TWU59867.1"/>
    <property type="molecule type" value="Genomic_DNA"/>
</dbReference>
<reference evidence="2 3" key="1">
    <citation type="submission" date="2019-02" db="EMBL/GenBank/DDBJ databases">
        <title>Deep-cultivation of Planctomycetes and their phenomic and genomic characterization uncovers novel biology.</title>
        <authorList>
            <person name="Wiegand S."/>
            <person name="Jogler M."/>
            <person name="Boedeker C."/>
            <person name="Pinto D."/>
            <person name="Vollmers J."/>
            <person name="Rivas-Marin E."/>
            <person name="Kohn T."/>
            <person name="Peeters S.H."/>
            <person name="Heuer A."/>
            <person name="Rast P."/>
            <person name="Oberbeckmann S."/>
            <person name="Bunk B."/>
            <person name="Jeske O."/>
            <person name="Meyerdierks A."/>
            <person name="Storesund J.E."/>
            <person name="Kallscheuer N."/>
            <person name="Luecker S."/>
            <person name="Lage O.M."/>
            <person name="Pohl T."/>
            <person name="Merkel B.J."/>
            <person name="Hornburger P."/>
            <person name="Mueller R.-W."/>
            <person name="Bruemmer F."/>
            <person name="Labrenz M."/>
            <person name="Spormann A.M."/>
            <person name="Op Den Camp H."/>
            <person name="Overmann J."/>
            <person name="Amann R."/>
            <person name="Jetten M.S.M."/>
            <person name="Mascher T."/>
            <person name="Medema M.H."/>
            <person name="Devos D.P."/>
            <person name="Kaster A.-K."/>
            <person name="Ovreas L."/>
            <person name="Rohde M."/>
            <person name="Galperin M.Y."/>
            <person name="Jogler C."/>
        </authorList>
    </citation>
    <scope>NUCLEOTIDE SEQUENCE [LARGE SCALE GENOMIC DNA]</scope>
    <source>
        <strain evidence="2 3">Poly51</strain>
    </source>
</reference>
<accession>A0A5C6FID7</accession>
<sequence>MSFTRYSDRNGLKIASVGMAMVLTVGCGSDSETLESIREAVGQVSRVSNPASGNSADQPGDPGNDVVLSNFTPPYPDREDAFSYPGEGTTSSEQSESAAVNSVAEIEVLGFANVGQAKVFLRSKSITRSLAVGDRFDGVEVVNIEPPRVEMKMGSLIWTATMFDKAR</sequence>
<evidence type="ECO:0000256" key="1">
    <source>
        <dbReference type="SAM" id="MobiDB-lite"/>
    </source>
</evidence>
<dbReference type="RefSeq" id="WP_146453430.1">
    <property type="nucleotide sequence ID" value="NZ_SJPW01000001.1"/>
</dbReference>
<gene>
    <name evidence="2" type="ORF">Poly51_01400</name>
</gene>
<evidence type="ECO:0000313" key="2">
    <source>
        <dbReference type="EMBL" id="TWU59867.1"/>
    </source>
</evidence>
<organism evidence="2 3">
    <name type="scientific">Rubripirellula tenax</name>
    <dbReference type="NCBI Taxonomy" id="2528015"/>
    <lineage>
        <taxon>Bacteria</taxon>
        <taxon>Pseudomonadati</taxon>
        <taxon>Planctomycetota</taxon>
        <taxon>Planctomycetia</taxon>
        <taxon>Pirellulales</taxon>
        <taxon>Pirellulaceae</taxon>
        <taxon>Rubripirellula</taxon>
    </lineage>
</organism>
<dbReference type="OrthoDB" id="272847at2"/>
<evidence type="ECO:0000313" key="3">
    <source>
        <dbReference type="Proteomes" id="UP000318288"/>
    </source>
</evidence>
<dbReference type="AlphaFoldDB" id="A0A5C6FID7"/>
<dbReference type="PROSITE" id="PS51257">
    <property type="entry name" value="PROKAR_LIPOPROTEIN"/>
    <property type="match status" value="1"/>
</dbReference>
<comment type="caution">
    <text evidence="2">The sequence shown here is derived from an EMBL/GenBank/DDBJ whole genome shotgun (WGS) entry which is preliminary data.</text>
</comment>
<feature type="compositionally biased region" description="Polar residues" evidence="1">
    <location>
        <begin position="47"/>
        <end position="57"/>
    </location>
</feature>
<feature type="region of interest" description="Disordered" evidence="1">
    <location>
        <begin position="47"/>
        <end position="97"/>
    </location>
</feature>
<protein>
    <submittedName>
        <fullName evidence="2">Uncharacterized protein</fullName>
    </submittedName>
</protein>
<feature type="compositionally biased region" description="Low complexity" evidence="1">
    <location>
        <begin position="86"/>
        <end position="97"/>
    </location>
</feature>